<evidence type="ECO:0000313" key="2">
    <source>
        <dbReference type="Proteomes" id="UP000256964"/>
    </source>
</evidence>
<sequence>MWFRAGFTISHREEYSTSLERQREWQPARQAYVPKLDHPSALRRPDFRASWRQSARSMIGCSPVFSVGAISPMHSFLYGLHYKPMRKEGAWVTGLLQDARPDRVSTGIHSQSRKASCLCEMVIRAKPELLSLRAWGKTHARKTEPNTCA</sequence>
<protein>
    <submittedName>
        <fullName evidence="1">Uncharacterized protein</fullName>
    </submittedName>
</protein>
<organism evidence="1 2">
    <name type="scientific">Lentinus brumalis</name>
    <dbReference type="NCBI Taxonomy" id="2498619"/>
    <lineage>
        <taxon>Eukaryota</taxon>
        <taxon>Fungi</taxon>
        <taxon>Dikarya</taxon>
        <taxon>Basidiomycota</taxon>
        <taxon>Agaricomycotina</taxon>
        <taxon>Agaricomycetes</taxon>
        <taxon>Polyporales</taxon>
        <taxon>Polyporaceae</taxon>
        <taxon>Lentinus</taxon>
    </lineage>
</organism>
<evidence type="ECO:0000313" key="1">
    <source>
        <dbReference type="EMBL" id="RDX39562.1"/>
    </source>
</evidence>
<accession>A0A371CH08</accession>
<dbReference type="Proteomes" id="UP000256964">
    <property type="component" value="Unassembled WGS sequence"/>
</dbReference>
<gene>
    <name evidence="1" type="ORF">OH76DRAFT_709322</name>
</gene>
<reference evidence="1 2" key="1">
    <citation type="journal article" date="2018" name="Biotechnol. Biofuels">
        <title>Integrative visual omics of the white-rot fungus Polyporus brumalis exposes the biotechnological potential of its oxidative enzymes for delignifying raw plant biomass.</title>
        <authorList>
            <person name="Miyauchi S."/>
            <person name="Rancon A."/>
            <person name="Drula E."/>
            <person name="Hage H."/>
            <person name="Chaduli D."/>
            <person name="Favel A."/>
            <person name="Grisel S."/>
            <person name="Henrissat B."/>
            <person name="Herpoel-Gimbert I."/>
            <person name="Ruiz-Duenas F.J."/>
            <person name="Chevret D."/>
            <person name="Hainaut M."/>
            <person name="Lin J."/>
            <person name="Wang M."/>
            <person name="Pangilinan J."/>
            <person name="Lipzen A."/>
            <person name="Lesage-Meessen L."/>
            <person name="Navarro D."/>
            <person name="Riley R."/>
            <person name="Grigoriev I.V."/>
            <person name="Zhou S."/>
            <person name="Raouche S."/>
            <person name="Rosso M.N."/>
        </authorList>
    </citation>
    <scope>NUCLEOTIDE SEQUENCE [LARGE SCALE GENOMIC DNA]</scope>
    <source>
        <strain evidence="1 2">BRFM 1820</strain>
    </source>
</reference>
<dbReference type="EMBL" id="KZ857751">
    <property type="protein sequence ID" value="RDX39562.1"/>
    <property type="molecule type" value="Genomic_DNA"/>
</dbReference>
<name>A0A371CH08_9APHY</name>
<dbReference type="AlphaFoldDB" id="A0A371CH08"/>
<proteinExistence type="predicted"/>
<keyword evidence="2" id="KW-1185">Reference proteome</keyword>